<dbReference type="PANTHER" id="PTHR31920">
    <property type="entry name" value="B3 DOMAIN-CONTAINING"/>
    <property type="match status" value="1"/>
</dbReference>
<evidence type="ECO:0000256" key="2">
    <source>
        <dbReference type="ARBA" id="ARBA00023015"/>
    </source>
</evidence>
<evidence type="ECO:0000256" key="3">
    <source>
        <dbReference type="ARBA" id="ARBA00023125"/>
    </source>
</evidence>
<comment type="caution">
    <text evidence="8">The sequence shown here is derived from an EMBL/GenBank/DDBJ whole genome shotgun (WGS) entry which is preliminary data.</text>
</comment>
<dbReference type="GO" id="GO:0003677">
    <property type="term" value="F:DNA binding"/>
    <property type="evidence" value="ECO:0007669"/>
    <property type="project" value="UniProtKB-KW"/>
</dbReference>
<feature type="compositionally biased region" description="Basic residues" evidence="6">
    <location>
        <begin position="57"/>
        <end position="72"/>
    </location>
</feature>
<gene>
    <name evidence="8" type="ORF">QYE76_043575</name>
</gene>
<dbReference type="InterPro" id="IPR050655">
    <property type="entry name" value="Plant_B3_domain"/>
</dbReference>
<organism evidence="8 9">
    <name type="scientific">Lolium multiflorum</name>
    <name type="common">Italian ryegrass</name>
    <name type="synonym">Lolium perenne subsp. multiflorum</name>
    <dbReference type="NCBI Taxonomy" id="4521"/>
    <lineage>
        <taxon>Eukaryota</taxon>
        <taxon>Viridiplantae</taxon>
        <taxon>Streptophyta</taxon>
        <taxon>Embryophyta</taxon>
        <taxon>Tracheophyta</taxon>
        <taxon>Spermatophyta</taxon>
        <taxon>Magnoliopsida</taxon>
        <taxon>Liliopsida</taxon>
        <taxon>Poales</taxon>
        <taxon>Poaceae</taxon>
        <taxon>BOP clade</taxon>
        <taxon>Pooideae</taxon>
        <taxon>Poodae</taxon>
        <taxon>Poeae</taxon>
        <taxon>Poeae Chloroplast Group 2 (Poeae type)</taxon>
        <taxon>Loliodinae</taxon>
        <taxon>Loliinae</taxon>
        <taxon>Lolium</taxon>
    </lineage>
</organism>
<dbReference type="EMBL" id="JAUUTY010000002">
    <property type="protein sequence ID" value="KAK1682727.1"/>
    <property type="molecule type" value="Genomic_DNA"/>
</dbReference>
<protein>
    <recommendedName>
        <fullName evidence="7">TF-B3 domain-containing protein</fullName>
    </recommendedName>
</protein>
<dbReference type="Proteomes" id="UP001231189">
    <property type="component" value="Unassembled WGS sequence"/>
</dbReference>
<dbReference type="InterPro" id="IPR003340">
    <property type="entry name" value="B3_DNA-bd"/>
</dbReference>
<feature type="region of interest" description="Disordered" evidence="6">
    <location>
        <begin position="1"/>
        <end position="23"/>
    </location>
</feature>
<dbReference type="GO" id="GO:0005634">
    <property type="term" value="C:nucleus"/>
    <property type="evidence" value="ECO:0007669"/>
    <property type="project" value="UniProtKB-SubCell"/>
</dbReference>
<evidence type="ECO:0000313" key="9">
    <source>
        <dbReference type="Proteomes" id="UP001231189"/>
    </source>
</evidence>
<dbReference type="PROSITE" id="PS50863">
    <property type="entry name" value="B3"/>
    <property type="match status" value="1"/>
</dbReference>
<feature type="region of interest" description="Disordered" evidence="6">
    <location>
        <begin position="53"/>
        <end position="88"/>
    </location>
</feature>
<dbReference type="AlphaFoldDB" id="A0AAD8WVN9"/>
<dbReference type="Pfam" id="PF02362">
    <property type="entry name" value="B3"/>
    <property type="match status" value="1"/>
</dbReference>
<evidence type="ECO:0000256" key="5">
    <source>
        <dbReference type="ARBA" id="ARBA00023242"/>
    </source>
</evidence>
<name>A0AAD8WVN9_LOLMU</name>
<dbReference type="InterPro" id="IPR015300">
    <property type="entry name" value="DNA-bd_pseudobarrel_sf"/>
</dbReference>
<evidence type="ECO:0000256" key="1">
    <source>
        <dbReference type="ARBA" id="ARBA00004123"/>
    </source>
</evidence>
<keyword evidence="9" id="KW-1185">Reference proteome</keyword>
<dbReference type="PANTHER" id="PTHR31920:SF111">
    <property type="entry name" value="B3 DOMAIN-CONTAINING PROTEIN OS03G0621600-RELATED"/>
    <property type="match status" value="1"/>
</dbReference>
<evidence type="ECO:0000313" key="8">
    <source>
        <dbReference type="EMBL" id="KAK1682727.1"/>
    </source>
</evidence>
<dbReference type="Gene3D" id="2.40.330.10">
    <property type="entry name" value="DNA-binding pseudobarrel domain"/>
    <property type="match status" value="1"/>
</dbReference>
<comment type="subcellular location">
    <subcellularLocation>
        <location evidence="1">Nucleus</location>
    </subcellularLocation>
</comment>
<dbReference type="CDD" id="cd10017">
    <property type="entry name" value="B3_DNA"/>
    <property type="match status" value="1"/>
</dbReference>
<evidence type="ECO:0000256" key="4">
    <source>
        <dbReference type="ARBA" id="ARBA00023163"/>
    </source>
</evidence>
<dbReference type="SMART" id="SM01019">
    <property type="entry name" value="B3"/>
    <property type="match status" value="1"/>
</dbReference>
<evidence type="ECO:0000259" key="7">
    <source>
        <dbReference type="PROSITE" id="PS50863"/>
    </source>
</evidence>
<proteinExistence type="predicted"/>
<keyword evidence="5" id="KW-0539">Nucleus</keyword>
<keyword evidence="4" id="KW-0804">Transcription</keyword>
<keyword evidence="3" id="KW-0238">DNA-binding</keyword>
<reference evidence="8" key="1">
    <citation type="submission" date="2023-07" db="EMBL/GenBank/DDBJ databases">
        <title>A chromosome-level genome assembly of Lolium multiflorum.</title>
        <authorList>
            <person name="Chen Y."/>
            <person name="Copetti D."/>
            <person name="Kolliker R."/>
            <person name="Studer B."/>
        </authorList>
    </citation>
    <scope>NUCLEOTIDE SEQUENCE</scope>
    <source>
        <strain evidence="8">02402/16</strain>
        <tissue evidence="8">Leaf</tissue>
    </source>
</reference>
<dbReference type="SUPFAM" id="SSF101936">
    <property type="entry name" value="DNA-binding pseudobarrel domain"/>
    <property type="match status" value="1"/>
</dbReference>
<sequence>MTVSLGPGLLRSEGCTRGEGRRKRRVPLGTHVIISLTAPLSFLSLATAHSPPPNCHITRRFPSRQPIRRTAARRSTGTGGGDVSEQHRDIGRNLLRSLHRHLEFARDLELVLGKSNGGNDHSFSPSYSFCQNMPFSGICDDMHIRSARIMLGSPVEVPGEGPTKKRRGRTAKVGHFHEEAGPDHFLRIIFKPTFGRLMIPKAFVKWFGEIPSDIIVTTNTGCNWRMTTRREGNEAFIDQGWTSFIVARQLKVGQFLTFRKVSSFEYSVVIFDHTCTKVVLRVRRVIFIVAMESRPCYFFDSASSAAFPGSKREGGDKQGNLHGGWVAEVAPELFRSDPFEQHIGGDPASRYLRQ</sequence>
<accession>A0AAD8WVN9</accession>
<keyword evidence="2" id="KW-0805">Transcription regulation</keyword>
<feature type="domain" description="TF-B3" evidence="7">
    <location>
        <begin position="182"/>
        <end position="274"/>
    </location>
</feature>
<evidence type="ECO:0000256" key="6">
    <source>
        <dbReference type="SAM" id="MobiDB-lite"/>
    </source>
</evidence>